<dbReference type="Gene3D" id="1.10.10.10">
    <property type="entry name" value="Winged helix-like DNA-binding domain superfamily/Winged helix DNA-binding domain"/>
    <property type="match status" value="1"/>
</dbReference>
<dbReference type="Pfam" id="PF01380">
    <property type="entry name" value="SIS"/>
    <property type="match status" value="1"/>
</dbReference>
<keyword evidence="1" id="KW-0805">Transcription regulation</keyword>
<dbReference type="PROSITE" id="PS51071">
    <property type="entry name" value="HTH_RPIR"/>
    <property type="match status" value="1"/>
</dbReference>
<dbReference type="InterPro" id="IPR000281">
    <property type="entry name" value="HTH_RpiR"/>
</dbReference>
<dbReference type="Proteomes" id="UP000182135">
    <property type="component" value="Unassembled WGS sequence"/>
</dbReference>
<gene>
    <name evidence="4" type="ORF">SAMN04487885_10449</name>
</gene>
<dbReference type="AlphaFoldDB" id="A0A1I2K6R0"/>
<keyword evidence="5" id="KW-1185">Reference proteome</keyword>
<evidence type="ECO:0000256" key="1">
    <source>
        <dbReference type="ARBA" id="ARBA00023015"/>
    </source>
</evidence>
<dbReference type="InterPro" id="IPR047640">
    <property type="entry name" value="RpiR-like"/>
</dbReference>
<dbReference type="CDD" id="cd05013">
    <property type="entry name" value="SIS_RpiR"/>
    <property type="match status" value="1"/>
</dbReference>
<dbReference type="InterPro" id="IPR046348">
    <property type="entry name" value="SIS_dom_sf"/>
</dbReference>
<evidence type="ECO:0000313" key="4">
    <source>
        <dbReference type="EMBL" id="SFF60887.1"/>
    </source>
</evidence>
<evidence type="ECO:0000256" key="2">
    <source>
        <dbReference type="ARBA" id="ARBA00023125"/>
    </source>
</evidence>
<proteinExistence type="predicted"/>
<dbReference type="EMBL" id="FOOE01000004">
    <property type="protein sequence ID" value="SFF60887.1"/>
    <property type="molecule type" value="Genomic_DNA"/>
</dbReference>
<dbReference type="PROSITE" id="PS51464">
    <property type="entry name" value="SIS"/>
    <property type="match status" value="1"/>
</dbReference>
<dbReference type="SUPFAM" id="SSF53697">
    <property type="entry name" value="SIS domain"/>
    <property type="match status" value="1"/>
</dbReference>
<dbReference type="GO" id="GO:1901135">
    <property type="term" value="P:carbohydrate derivative metabolic process"/>
    <property type="evidence" value="ECO:0007669"/>
    <property type="project" value="InterPro"/>
</dbReference>
<dbReference type="GO" id="GO:0003700">
    <property type="term" value="F:DNA-binding transcription factor activity"/>
    <property type="evidence" value="ECO:0007669"/>
    <property type="project" value="InterPro"/>
</dbReference>
<reference evidence="4 5" key="1">
    <citation type="submission" date="2016-10" db="EMBL/GenBank/DDBJ databases">
        <authorList>
            <person name="de Groot N.N."/>
        </authorList>
    </citation>
    <scope>NUCLEOTIDE SEQUENCE [LARGE SCALE GENOMIC DNA]</scope>
    <source>
        <strain evidence="4 5">NLAE-zl-G419</strain>
    </source>
</reference>
<keyword evidence="3" id="KW-0804">Transcription</keyword>
<dbReference type="STRING" id="1529.SAMN04487885_10449"/>
<sequence>MSYILKIEQHFEDFTQSERKIAKYILENRQDVITLSTQEIGILTDTSPASVVRFSRTLGYEGFQDLKLEIAKTQNQDEEKIIDDIIEEGDSIEEVVQKVANQGINTINNTVALLNIEDFEMAINEIKKAKNIYLFGVGASAIVAMDLQHKLLRINKIAVFHPDANIQLAMSVHANKGDLVIGISYRGRSKDVNNSIRRAKANGASCLSITKYGNNPLADLCDINLRVPNVEKELRVGAIASRMAQLMVTDILFLGIAKDNFEEVEKYLKSTKKMTDMLKE</sequence>
<dbReference type="RefSeq" id="WP_027637518.1">
    <property type="nucleotide sequence ID" value="NZ_BAAACD010000045.1"/>
</dbReference>
<dbReference type="InterPro" id="IPR035472">
    <property type="entry name" value="RpiR-like_SIS"/>
</dbReference>
<dbReference type="InterPro" id="IPR036388">
    <property type="entry name" value="WH-like_DNA-bd_sf"/>
</dbReference>
<organism evidence="4 5">
    <name type="scientific">Clostridium cadaveris</name>
    <dbReference type="NCBI Taxonomy" id="1529"/>
    <lineage>
        <taxon>Bacteria</taxon>
        <taxon>Bacillati</taxon>
        <taxon>Bacillota</taxon>
        <taxon>Clostridia</taxon>
        <taxon>Eubacteriales</taxon>
        <taxon>Clostridiaceae</taxon>
        <taxon>Clostridium</taxon>
    </lineage>
</organism>
<protein>
    <submittedName>
        <fullName evidence="4">Transcriptional regulator, RpiR family</fullName>
    </submittedName>
</protein>
<keyword evidence="2" id="KW-0238">DNA-binding</keyword>
<evidence type="ECO:0000256" key="3">
    <source>
        <dbReference type="ARBA" id="ARBA00023163"/>
    </source>
</evidence>
<dbReference type="SUPFAM" id="SSF46689">
    <property type="entry name" value="Homeodomain-like"/>
    <property type="match status" value="1"/>
</dbReference>
<dbReference type="InterPro" id="IPR009057">
    <property type="entry name" value="Homeodomain-like_sf"/>
</dbReference>
<dbReference type="PANTHER" id="PTHR30514:SF1">
    <property type="entry name" value="HTH-TYPE TRANSCRIPTIONAL REGULATOR HEXR-RELATED"/>
    <property type="match status" value="1"/>
</dbReference>
<dbReference type="GeneID" id="90543688"/>
<evidence type="ECO:0000313" key="5">
    <source>
        <dbReference type="Proteomes" id="UP000182135"/>
    </source>
</evidence>
<name>A0A1I2K6R0_9CLOT</name>
<dbReference type="Gene3D" id="3.40.50.10490">
    <property type="entry name" value="Glucose-6-phosphate isomerase like protein, domain 1"/>
    <property type="match status" value="1"/>
</dbReference>
<dbReference type="InterPro" id="IPR001347">
    <property type="entry name" value="SIS_dom"/>
</dbReference>
<dbReference type="GO" id="GO:0003677">
    <property type="term" value="F:DNA binding"/>
    <property type="evidence" value="ECO:0007669"/>
    <property type="project" value="UniProtKB-KW"/>
</dbReference>
<dbReference type="OrthoDB" id="3684496at2"/>
<dbReference type="GO" id="GO:0097367">
    <property type="term" value="F:carbohydrate derivative binding"/>
    <property type="evidence" value="ECO:0007669"/>
    <property type="project" value="InterPro"/>
</dbReference>
<dbReference type="eggNOG" id="COG1737">
    <property type="taxonomic scope" value="Bacteria"/>
</dbReference>
<dbReference type="Pfam" id="PF01418">
    <property type="entry name" value="HTH_6"/>
    <property type="match status" value="1"/>
</dbReference>
<dbReference type="PANTHER" id="PTHR30514">
    <property type="entry name" value="GLUCOKINASE"/>
    <property type="match status" value="1"/>
</dbReference>
<accession>A0A1I2K6R0</accession>